<reference evidence="1 2" key="1">
    <citation type="submission" date="2010-08" db="EMBL/GenBank/DDBJ databases">
        <authorList>
            <consortium name="US DOE Joint Genome Institute (JGI-PGF)"/>
            <person name="Lucas S."/>
            <person name="Copeland A."/>
            <person name="Lapidus A."/>
            <person name="Cheng J.-F."/>
            <person name="Bruce D."/>
            <person name="Goodwin L."/>
            <person name="Pitluck S."/>
            <person name="Land M.L."/>
            <person name="Hauser L."/>
            <person name="Chang Y.-J."/>
            <person name="Anderson I.J."/>
            <person name="Johnson E."/>
            <person name="Mulhopadhyay B."/>
            <person name="Kyrpides N."/>
            <person name="Woyke T.J."/>
        </authorList>
    </citation>
    <scope>NUCLEOTIDE SEQUENCE [LARGE SCALE GENOMIC DNA]</scope>
    <source>
        <strain evidence="1 2">6</strain>
    </source>
</reference>
<gene>
    <name evidence="1" type="ORF">EubceDRAFT1_0156</name>
</gene>
<sequence length="31" mass="3617">MNEMQLRPVSPAFGIYEMTKRMSNPRKGMDT</sequence>
<reference evidence="1 2" key="2">
    <citation type="submission" date="2012-02" db="EMBL/GenBank/DDBJ databases">
        <title>Improved High-Quality Draft sequence of Eubacterium cellulosolvens 6.</title>
        <authorList>
            <consortium name="US DOE Joint Genome Institute"/>
            <person name="Lucas S."/>
            <person name="Han J."/>
            <person name="Lapidus A."/>
            <person name="Cheng J.-F."/>
            <person name="Goodwin L."/>
            <person name="Pitluck S."/>
            <person name="Peters L."/>
            <person name="Mikhailova N."/>
            <person name="Gu W."/>
            <person name="Detter J.C."/>
            <person name="Han C."/>
            <person name="Tapia R."/>
            <person name="Land M."/>
            <person name="Hauser L."/>
            <person name="Kyrpides N."/>
            <person name="Ivanova N."/>
            <person name="Pagani I."/>
            <person name="Johnson E."/>
            <person name="Mukhopadhyay B."/>
            <person name="Anderson I."/>
            <person name="Woyke T."/>
        </authorList>
    </citation>
    <scope>NUCLEOTIDE SEQUENCE [LARGE SCALE GENOMIC DNA]</scope>
    <source>
        <strain evidence="1 2">6</strain>
    </source>
</reference>
<evidence type="ECO:0000313" key="1">
    <source>
        <dbReference type="EMBL" id="EIM56018.1"/>
    </source>
</evidence>
<evidence type="ECO:0000313" key="2">
    <source>
        <dbReference type="Proteomes" id="UP000005753"/>
    </source>
</evidence>
<protein>
    <submittedName>
        <fullName evidence="1">Uncharacterized protein</fullName>
    </submittedName>
</protein>
<accession>I5AQE5</accession>
<organism evidence="1 2">
    <name type="scientific">Eubacterium cellulosolvens (strain ATCC 43171 / JCM 9499 / 6)</name>
    <name type="common">Cillobacterium cellulosolvens</name>
    <dbReference type="NCBI Taxonomy" id="633697"/>
    <lineage>
        <taxon>Bacteria</taxon>
        <taxon>Bacillati</taxon>
        <taxon>Bacillota</taxon>
        <taxon>Clostridia</taxon>
        <taxon>Eubacteriales</taxon>
        <taxon>Eubacteriaceae</taxon>
        <taxon>Eubacterium</taxon>
    </lineage>
</organism>
<name>I5AQE5_EUBC6</name>
<dbReference type="Proteomes" id="UP000005753">
    <property type="component" value="Chromosome"/>
</dbReference>
<dbReference type="HOGENOM" id="CLU_3396562_0_0_9"/>
<keyword evidence="2" id="KW-1185">Reference proteome</keyword>
<proteinExistence type="predicted"/>
<dbReference type="EMBL" id="CM001487">
    <property type="protein sequence ID" value="EIM56018.1"/>
    <property type="molecule type" value="Genomic_DNA"/>
</dbReference>
<dbReference type="AlphaFoldDB" id="I5AQE5"/>